<evidence type="ECO:0000313" key="9">
    <source>
        <dbReference type="Proteomes" id="UP000076738"/>
    </source>
</evidence>
<feature type="transmembrane region" description="Helical" evidence="6">
    <location>
        <begin position="256"/>
        <end position="277"/>
    </location>
</feature>
<feature type="compositionally biased region" description="Polar residues" evidence="5">
    <location>
        <begin position="22"/>
        <end position="33"/>
    </location>
</feature>
<evidence type="ECO:0000256" key="1">
    <source>
        <dbReference type="ARBA" id="ARBA00004141"/>
    </source>
</evidence>
<dbReference type="Gene3D" id="1.20.1250.20">
    <property type="entry name" value="MFS general substrate transporter like domains"/>
    <property type="match status" value="1"/>
</dbReference>
<dbReference type="GO" id="GO:0005886">
    <property type="term" value="C:plasma membrane"/>
    <property type="evidence" value="ECO:0007669"/>
    <property type="project" value="TreeGrafter"/>
</dbReference>
<feature type="domain" description="Major facilitator superfamily (MFS) profile" evidence="7">
    <location>
        <begin position="102"/>
        <end position="530"/>
    </location>
</feature>
<feature type="transmembrane region" description="Helical" evidence="6">
    <location>
        <begin position="193"/>
        <end position="215"/>
    </location>
</feature>
<evidence type="ECO:0000259" key="7">
    <source>
        <dbReference type="PROSITE" id="PS50850"/>
    </source>
</evidence>
<dbReference type="Proteomes" id="UP000076738">
    <property type="component" value="Unassembled WGS sequence"/>
</dbReference>
<name>A0A167NYS1_CALVF</name>
<dbReference type="InterPro" id="IPR020846">
    <property type="entry name" value="MFS_dom"/>
</dbReference>
<dbReference type="CDD" id="cd17323">
    <property type="entry name" value="MFS_Tpo1_MDR_like"/>
    <property type="match status" value="1"/>
</dbReference>
<feature type="transmembrane region" description="Helical" evidence="6">
    <location>
        <begin position="100"/>
        <end position="121"/>
    </location>
</feature>
<dbReference type="GO" id="GO:0022857">
    <property type="term" value="F:transmembrane transporter activity"/>
    <property type="evidence" value="ECO:0007669"/>
    <property type="project" value="InterPro"/>
</dbReference>
<reference evidence="8 9" key="1">
    <citation type="journal article" date="2016" name="Mol. Biol. Evol.">
        <title>Comparative Genomics of Early-Diverging Mushroom-Forming Fungi Provides Insights into the Origins of Lignocellulose Decay Capabilities.</title>
        <authorList>
            <person name="Nagy L.G."/>
            <person name="Riley R."/>
            <person name="Tritt A."/>
            <person name="Adam C."/>
            <person name="Daum C."/>
            <person name="Floudas D."/>
            <person name="Sun H."/>
            <person name="Yadav J.S."/>
            <person name="Pangilinan J."/>
            <person name="Larsson K.H."/>
            <person name="Matsuura K."/>
            <person name="Barry K."/>
            <person name="Labutti K."/>
            <person name="Kuo R."/>
            <person name="Ohm R.A."/>
            <person name="Bhattacharya S.S."/>
            <person name="Shirouzu T."/>
            <person name="Yoshinaga Y."/>
            <person name="Martin F.M."/>
            <person name="Grigoriev I.V."/>
            <person name="Hibbett D.S."/>
        </authorList>
    </citation>
    <scope>NUCLEOTIDE SEQUENCE [LARGE SCALE GENOMIC DNA]</scope>
    <source>
        <strain evidence="8 9">TUFC12733</strain>
    </source>
</reference>
<comment type="subcellular location">
    <subcellularLocation>
        <location evidence="1">Membrane</location>
        <topology evidence="1">Multi-pass membrane protein</topology>
    </subcellularLocation>
</comment>
<sequence>MENTTAVSAVSAPAPAQEHSQDSCTSSRSSVTLNVHGGAPSVPITPKITDLEKGQLQKGLEQSSEDEIVPAATKGKEMDGIEVTLEGMEDPLNWSLFRKWLIVFVICVGGFCVTFCSSAGGSTYDGLEDSFGISMEIAILTISMYIEGLGVGPLLLGPMSEFFGRNNVYLISFVCFLLLNLPVAFANNAAVHLIFRFLTGFSGAAFMSVAGGTVSDLFASRDVGHPMAVYTASPFLGPVGGPLIAGFINQNTDWRWTYYVVLIWVVVQIVMMVVLVPETYRPVLLKRKAQRLRKETGDNRYYAPMERMKKSILRTVATSCYTPFNILLHEPMAFLLNLWTSLLLGILYLFFNAFPIVFRDGHGFSLQESGLTFIGIGIGIVFGTSTQFYIWGPIFQRQWVKYNGPPPPEVHLFIGMAGAITVPISLFWFAFTTYPSVHWIVPILASVPFGCGAIWVFTSVFTFLVTTYRPVAASALASNSFMRSAFAAIFPLFSTYMYGRLGTVGASALLAGLTTLMAPLPFIFYKYGPRLRQRSRFSHKY</sequence>
<feature type="transmembrane region" description="Helical" evidence="6">
    <location>
        <begin position="412"/>
        <end position="431"/>
    </location>
</feature>
<dbReference type="OrthoDB" id="3561359at2759"/>
<dbReference type="AlphaFoldDB" id="A0A167NYS1"/>
<dbReference type="PROSITE" id="PS50850">
    <property type="entry name" value="MFS"/>
    <property type="match status" value="1"/>
</dbReference>
<keyword evidence="4 6" id="KW-0472">Membrane</keyword>
<keyword evidence="2 6" id="KW-0812">Transmembrane</keyword>
<dbReference type="FunFam" id="1.20.1250.20:FF:000082">
    <property type="entry name" value="MFS multidrug transporter, putative"/>
    <property type="match status" value="1"/>
</dbReference>
<dbReference type="SUPFAM" id="SSF103473">
    <property type="entry name" value="MFS general substrate transporter"/>
    <property type="match status" value="1"/>
</dbReference>
<evidence type="ECO:0000256" key="5">
    <source>
        <dbReference type="SAM" id="MobiDB-lite"/>
    </source>
</evidence>
<keyword evidence="3 6" id="KW-1133">Transmembrane helix</keyword>
<feature type="transmembrane region" description="Helical" evidence="6">
    <location>
        <begin position="370"/>
        <end position="391"/>
    </location>
</feature>
<gene>
    <name evidence="8" type="ORF">CALVIDRAFT_535335</name>
</gene>
<feature type="region of interest" description="Disordered" evidence="5">
    <location>
        <begin position="1"/>
        <end position="44"/>
    </location>
</feature>
<proteinExistence type="predicted"/>
<evidence type="ECO:0000256" key="2">
    <source>
        <dbReference type="ARBA" id="ARBA00022692"/>
    </source>
</evidence>
<dbReference type="STRING" id="1330018.A0A167NYS1"/>
<dbReference type="Pfam" id="PF07690">
    <property type="entry name" value="MFS_1"/>
    <property type="match status" value="1"/>
</dbReference>
<evidence type="ECO:0000313" key="8">
    <source>
        <dbReference type="EMBL" id="KZO98234.1"/>
    </source>
</evidence>
<feature type="transmembrane region" description="Helical" evidence="6">
    <location>
        <begin position="480"/>
        <end position="498"/>
    </location>
</feature>
<evidence type="ECO:0000256" key="6">
    <source>
        <dbReference type="SAM" id="Phobius"/>
    </source>
</evidence>
<feature type="compositionally biased region" description="Low complexity" evidence="5">
    <location>
        <begin position="1"/>
        <end position="16"/>
    </location>
</feature>
<evidence type="ECO:0000256" key="3">
    <source>
        <dbReference type="ARBA" id="ARBA00022989"/>
    </source>
</evidence>
<protein>
    <submittedName>
        <fullName evidence="8">MFS general substrate transporter</fullName>
    </submittedName>
</protein>
<keyword evidence="9" id="KW-1185">Reference proteome</keyword>
<dbReference type="InterPro" id="IPR036259">
    <property type="entry name" value="MFS_trans_sf"/>
</dbReference>
<feature type="transmembrane region" description="Helical" evidence="6">
    <location>
        <begin position="133"/>
        <end position="156"/>
    </location>
</feature>
<feature type="transmembrane region" description="Helical" evidence="6">
    <location>
        <begin position="227"/>
        <end position="250"/>
    </location>
</feature>
<dbReference type="PANTHER" id="PTHR23502:SF7">
    <property type="entry name" value="DRUG_PROTON ANTIPORTER YHK8-RELATED"/>
    <property type="match status" value="1"/>
</dbReference>
<feature type="transmembrane region" description="Helical" evidence="6">
    <location>
        <begin position="504"/>
        <end position="525"/>
    </location>
</feature>
<dbReference type="EMBL" id="KV417276">
    <property type="protein sequence ID" value="KZO98234.1"/>
    <property type="molecule type" value="Genomic_DNA"/>
</dbReference>
<accession>A0A167NYS1</accession>
<feature type="transmembrane region" description="Helical" evidence="6">
    <location>
        <begin position="334"/>
        <end position="358"/>
    </location>
</feature>
<feature type="transmembrane region" description="Helical" evidence="6">
    <location>
        <begin position="443"/>
        <end position="468"/>
    </location>
</feature>
<dbReference type="InterPro" id="IPR011701">
    <property type="entry name" value="MFS"/>
</dbReference>
<dbReference type="PANTHER" id="PTHR23502">
    <property type="entry name" value="MAJOR FACILITATOR SUPERFAMILY"/>
    <property type="match status" value="1"/>
</dbReference>
<organism evidence="8 9">
    <name type="scientific">Calocera viscosa (strain TUFC12733)</name>
    <dbReference type="NCBI Taxonomy" id="1330018"/>
    <lineage>
        <taxon>Eukaryota</taxon>
        <taxon>Fungi</taxon>
        <taxon>Dikarya</taxon>
        <taxon>Basidiomycota</taxon>
        <taxon>Agaricomycotina</taxon>
        <taxon>Dacrymycetes</taxon>
        <taxon>Dacrymycetales</taxon>
        <taxon>Dacrymycetaceae</taxon>
        <taxon>Calocera</taxon>
    </lineage>
</organism>
<evidence type="ECO:0000256" key="4">
    <source>
        <dbReference type="ARBA" id="ARBA00023136"/>
    </source>
</evidence>
<feature type="transmembrane region" description="Helical" evidence="6">
    <location>
        <begin position="168"/>
        <end position="187"/>
    </location>
</feature>